<evidence type="ECO:0000256" key="1">
    <source>
        <dbReference type="SAM" id="Phobius"/>
    </source>
</evidence>
<gene>
    <name evidence="2" type="ORF">PMAYCL1PPCAC_16709</name>
</gene>
<keyword evidence="3" id="KW-1185">Reference proteome</keyword>
<keyword evidence="1" id="KW-1133">Transmembrane helix</keyword>
<dbReference type="EMBL" id="BTRK01000004">
    <property type="protein sequence ID" value="GMR46514.1"/>
    <property type="molecule type" value="Genomic_DNA"/>
</dbReference>
<proteinExistence type="predicted"/>
<dbReference type="Proteomes" id="UP001328107">
    <property type="component" value="Unassembled WGS sequence"/>
</dbReference>
<evidence type="ECO:0000313" key="3">
    <source>
        <dbReference type="Proteomes" id="UP001328107"/>
    </source>
</evidence>
<organism evidence="2 3">
    <name type="scientific">Pristionchus mayeri</name>
    <dbReference type="NCBI Taxonomy" id="1317129"/>
    <lineage>
        <taxon>Eukaryota</taxon>
        <taxon>Metazoa</taxon>
        <taxon>Ecdysozoa</taxon>
        <taxon>Nematoda</taxon>
        <taxon>Chromadorea</taxon>
        <taxon>Rhabditida</taxon>
        <taxon>Rhabditina</taxon>
        <taxon>Diplogasteromorpha</taxon>
        <taxon>Diplogasteroidea</taxon>
        <taxon>Neodiplogasteridae</taxon>
        <taxon>Pristionchus</taxon>
    </lineage>
</organism>
<reference evidence="3" key="1">
    <citation type="submission" date="2022-10" db="EMBL/GenBank/DDBJ databases">
        <title>Genome assembly of Pristionchus species.</title>
        <authorList>
            <person name="Yoshida K."/>
            <person name="Sommer R.J."/>
        </authorList>
    </citation>
    <scope>NUCLEOTIDE SEQUENCE [LARGE SCALE GENOMIC DNA]</scope>
    <source>
        <strain evidence="3">RS5460</strain>
    </source>
</reference>
<keyword evidence="1" id="KW-0812">Transmembrane</keyword>
<dbReference type="AlphaFoldDB" id="A0AAN5HZJ7"/>
<keyword evidence="1" id="KW-0472">Membrane</keyword>
<accession>A0AAN5HZJ7</accession>
<sequence length="102" mass="11575">MNELIIQGWHQRSNPKAAVRVLLPHVHALLLHALLVLLLLRGCGCGCAHGCGDDDDAHHCRPSLPDLRRYRPSCLFRRCLPNHLRCFLEYRIFISSVTVIAN</sequence>
<comment type="caution">
    <text evidence="2">The sequence shown here is derived from an EMBL/GenBank/DDBJ whole genome shotgun (WGS) entry which is preliminary data.</text>
</comment>
<protein>
    <submittedName>
        <fullName evidence="2">Uncharacterized protein</fullName>
    </submittedName>
</protein>
<evidence type="ECO:0000313" key="2">
    <source>
        <dbReference type="EMBL" id="GMR46514.1"/>
    </source>
</evidence>
<feature type="transmembrane region" description="Helical" evidence="1">
    <location>
        <begin position="21"/>
        <end position="40"/>
    </location>
</feature>
<name>A0AAN5HZJ7_9BILA</name>